<dbReference type="AlphaFoldDB" id="A0AAV3NLW6"/>
<protein>
    <submittedName>
        <fullName evidence="1">Uncharacterized protein</fullName>
    </submittedName>
</protein>
<dbReference type="EMBL" id="BAABME010000123">
    <property type="protein sequence ID" value="GAA0139826.1"/>
    <property type="molecule type" value="Genomic_DNA"/>
</dbReference>
<dbReference type="Proteomes" id="UP001454036">
    <property type="component" value="Unassembled WGS sequence"/>
</dbReference>
<name>A0AAV3NLW6_LITER</name>
<evidence type="ECO:0000313" key="2">
    <source>
        <dbReference type="Proteomes" id="UP001454036"/>
    </source>
</evidence>
<proteinExistence type="predicted"/>
<comment type="caution">
    <text evidence="1">The sequence shown here is derived from an EMBL/GenBank/DDBJ whole genome shotgun (WGS) entry which is preliminary data.</text>
</comment>
<sequence length="182" mass="20148">MVLPRRLYVESLDHGSNSLVVRLTFSTEKLEPNFHIDHCKDETEAADNDTSDIDPGWRLDAPVVGEESSLSLGLVRGSGASGRRVQHHISRGVGGRMEKSNTVLFTQEYMAQGGKGRHGACVVHDCDELSIVRGVVAFDEGLELGTKVHTSWLNMVQKQLVESIPLITRTGVELRMTIDRPW</sequence>
<gene>
    <name evidence="1" type="ORF">LIER_01297</name>
</gene>
<keyword evidence="2" id="KW-1185">Reference proteome</keyword>
<reference evidence="1 2" key="1">
    <citation type="submission" date="2024-01" db="EMBL/GenBank/DDBJ databases">
        <title>The complete chloroplast genome sequence of Lithospermum erythrorhizon: insights into the phylogenetic relationship among Boraginaceae species and the maternal lineages of purple gromwells.</title>
        <authorList>
            <person name="Okada T."/>
            <person name="Watanabe K."/>
        </authorList>
    </citation>
    <scope>NUCLEOTIDE SEQUENCE [LARGE SCALE GENOMIC DNA]</scope>
</reference>
<accession>A0AAV3NLW6</accession>
<organism evidence="1 2">
    <name type="scientific">Lithospermum erythrorhizon</name>
    <name type="common">Purple gromwell</name>
    <name type="synonym">Lithospermum officinale var. erythrorhizon</name>
    <dbReference type="NCBI Taxonomy" id="34254"/>
    <lineage>
        <taxon>Eukaryota</taxon>
        <taxon>Viridiplantae</taxon>
        <taxon>Streptophyta</taxon>
        <taxon>Embryophyta</taxon>
        <taxon>Tracheophyta</taxon>
        <taxon>Spermatophyta</taxon>
        <taxon>Magnoliopsida</taxon>
        <taxon>eudicotyledons</taxon>
        <taxon>Gunneridae</taxon>
        <taxon>Pentapetalae</taxon>
        <taxon>asterids</taxon>
        <taxon>lamiids</taxon>
        <taxon>Boraginales</taxon>
        <taxon>Boraginaceae</taxon>
        <taxon>Boraginoideae</taxon>
        <taxon>Lithospermeae</taxon>
        <taxon>Lithospermum</taxon>
    </lineage>
</organism>
<evidence type="ECO:0000313" key="1">
    <source>
        <dbReference type="EMBL" id="GAA0139826.1"/>
    </source>
</evidence>